<reference evidence="2 3" key="1">
    <citation type="submission" date="2020-02" db="EMBL/GenBank/DDBJ databases">
        <title>Pseudoroseicyclus tamarix, sp. nov., isolated from offshore sediment of a Tamarix chinensis forest.</title>
        <authorList>
            <person name="Gai Y."/>
        </authorList>
    </citation>
    <scope>NUCLEOTIDE SEQUENCE [LARGE SCALE GENOMIC DNA]</scope>
    <source>
        <strain evidence="2 3">CLL3-39</strain>
    </source>
</reference>
<dbReference type="Gene3D" id="3.40.190.10">
    <property type="entry name" value="Periplasmic binding protein-like II"/>
    <property type="match status" value="1"/>
</dbReference>
<accession>A0A6B2K5L6</accession>
<name>A0A6B2K5L6_9RHOB</name>
<protein>
    <submittedName>
        <fullName evidence="2">Uncharacterized protein</fullName>
    </submittedName>
</protein>
<dbReference type="RefSeq" id="WP_163894686.1">
    <property type="nucleotide sequence ID" value="NZ_JAAFYS010000003.1"/>
</dbReference>
<evidence type="ECO:0000313" key="2">
    <source>
        <dbReference type="EMBL" id="NDV02076.1"/>
    </source>
</evidence>
<dbReference type="SUPFAM" id="SSF53850">
    <property type="entry name" value="Periplasmic binding protein-like II"/>
    <property type="match status" value="1"/>
</dbReference>
<feature type="chain" id="PRO_5025483918" evidence="1">
    <location>
        <begin position="21"/>
        <end position="150"/>
    </location>
</feature>
<dbReference type="AlphaFoldDB" id="A0A6B2K5L6"/>
<evidence type="ECO:0000256" key="1">
    <source>
        <dbReference type="SAM" id="SignalP"/>
    </source>
</evidence>
<dbReference type="Proteomes" id="UP000474757">
    <property type="component" value="Unassembled WGS sequence"/>
</dbReference>
<dbReference type="EMBL" id="JAAGAB010000003">
    <property type="protein sequence ID" value="NDV02076.1"/>
    <property type="molecule type" value="Genomic_DNA"/>
</dbReference>
<comment type="caution">
    <text evidence="2">The sequence shown here is derived from an EMBL/GenBank/DDBJ whole genome shotgun (WGS) entry which is preliminary data.</text>
</comment>
<dbReference type="PROSITE" id="PS51257">
    <property type="entry name" value="PROKAR_LIPOPROTEIN"/>
    <property type="match status" value="1"/>
</dbReference>
<gene>
    <name evidence="2" type="ORF">GZA08_13985</name>
</gene>
<evidence type="ECO:0000313" key="3">
    <source>
        <dbReference type="Proteomes" id="UP000474757"/>
    </source>
</evidence>
<feature type="signal peptide" evidence="1">
    <location>
        <begin position="1"/>
        <end position="20"/>
    </location>
</feature>
<proteinExistence type="predicted"/>
<organism evidence="2 3">
    <name type="scientific">Pseudoroseicyclus tamaricis</name>
    <dbReference type="NCBI Taxonomy" id="2705421"/>
    <lineage>
        <taxon>Bacteria</taxon>
        <taxon>Pseudomonadati</taxon>
        <taxon>Pseudomonadota</taxon>
        <taxon>Alphaproteobacteria</taxon>
        <taxon>Rhodobacterales</taxon>
        <taxon>Paracoccaceae</taxon>
        <taxon>Pseudoroseicyclus</taxon>
    </lineage>
</organism>
<sequence>MTIPGRPFLLAAVLATSALAGCDSFPKDPDNTTEEVQERGAVRVGLVGGGESEAEERLLAEAIASEAGVTVEARTDTSEALMYLLEEGEIDLVIGEFADKTPWSERAAFTIAPGIDSPPKDLPVLRAAVPLGENRWLMLVSEAMREERQS</sequence>
<keyword evidence="3" id="KW-1185">Reference proteome</keyword>
<keyword evidence="1" id="KW-0732">Signal</keyword>